<organism evidence="3 4">
    <name type="scientific">Leucobacter allii</name>
    <dbReference type="NCBI Taxonomy" id="2932247"/>
    <lineage>
        <taxon>Bacteria</taxon>
        <taxon>Bacillati</taxon>
        <taxon>Actinomycetota</taxon>
        <taxon>Actinomycetes</taxon>
        <taxon>Micrococcales</taxon>
        <taxon>Microbacteriaceae</taxon>
        <taxon>Leucobacter</taxon>
    </lineage>
</organism>
<dbReference type="EMBL" id="CP095045">
    <property type="protein sequence ID" value="UOQ56964.1"/>
    <property type="molecule type" value="Genomic_DNA"/>
</dbReference>
<dbReference type="PRINTS" id="PR00081">
    <property type="entry name" value="GDHRDH"/>
</dbReference>
<evidence type="ECO:0000313" key="4">
    <source>
        <dbReference type="Proteomes" id="UP000831786"/>
    </source>
</evidence>
<keyword evidence="4" id="KW-1185">Reference proteome</keyword>
<evidence type="ECO:0000256" key="1">
    <source>
        <dbReference type="ARBA" id="ARBA00006484"/>
    </source>
</evidence>
<dbReference type="PANTHER" id="PTHR43639">
    <property type="entry name" value="OXIDOREDUCTASE, SHORT-CHAIN DEHYDROGENASE/REDUCTASE FAMILY (AFU_ORTHOLOGUE AFUA_5G02870)"/>
    <property type="match status" value="1"/>
</dbReference>
<name>A0ABY4FL16_9MICO</name>
<accession>A0ABY4FL16</accession>
<dbReference type="PRINTS" id="PR00080">
    <property type="entry name" value="SDRFAMILY"/>
</dbReference>
<protein>
    <submittedName>
        <fullName evidence="3">SDR family oxidoreductase</fullName>
    </submittedName>
</protein>
<evidence type="ECO:0000313" key="3">
    <source>
        <dbReference type="EMBL" id="UOQ56964.1"/>
    </source>
</evidence>
<dbReference type="InterPro" id="IPR002347">
    <property type="entry name" value="SDR_fam"/>
</dbReference>
<sequence length="259" mass="26524">MTEPAPQTTPGTPASAAPRPLALVTGASSGIGRATAVGLATDGFDVIVHYGGNREGAERTAELADEAGAATALLPIDLEGLDDAAGFWDAVTAVAAERFGARQLDALVSNAGVDLRRPFAEYMHAEVVRLFQVNAIAPLHILQGVAAGVRPGGSVVAISSVAATQPLATSLPYGATKAALDHLVRATAALVAEQGIRVNAVSPGAVDTPLQQPERIALLRERGIAASPEEIADVVRTLVSPATRWVTGQVIDATGRPLR</sequence>
<evidence type="ECO:0000256" key="2">
    <source>
        <dbReference type="ARBA" id="ARBA00023002"/>
    </source>
</evidence>
<keyword evidence="2" id="KW-0560">Oxidoreductase</keyword>
<dbReference type="Gene3D" id="3.40.50.720">
    <property type="entry name" value="NAD(P)-binding Rossmann-like Domain"/>
    <property type="match status" value="1"/>
</dbReference>
<dbReference type="InterPro" id="IPR036291">
    <property type="entry name" value="NAD(P)-bd_dom_sf"/>
</dbReference>
<proteinExistence type="inferred from homology"/>
<dbReference type="PROSITE" id="PS00061">
    <property type="entry name" value="ADH_SHORT"/>
    <property type="match status" value="1"/>
</dbReference>
<comment type="similarity">
    <text evidence="1">Belongs to the short-chain dehydrogenases/reductases (SDR) family.</text>
</comment>
<dbReference type="RefSeq" id="WP_244727530.1">
    <property type="nucleotide sequence ID" value="NZ_CP095045.1"/>
</dbReference>
<dbReference type="InterPro" id="IPR020904">
    <property type="entry name" value="Sc_DH/Rdtase_CS"/>
</dbReference>
<gene>
    <name evidence="3" type="ORF">MUN78_15045</name>
</gene>
<dbReference type="Proteomes" id="UP000831786">
    <property type="component" value="Chromosome"/>
</dbReference>
<dbReference type="SUPFAM" id="SSF51735">
    <property type="entry name" value="NAD(P)-binding Rossmann-fold domains"/>
    <property type="match status" value="1"/>
</dbReference>
<reference evidence="3 4" key="1">
    <citation type="submission" date="2022-04" db="EMBL/GenBank/DDBJ databases">
        <title>Leucobacter sp. isolated from rhizosphere of garlic.</title>
        <authorList>
            <person name="Won M."/>
            <person name="Lee C.-M."/>
            <person name="Woen H.-Y."/>
            <person name="Kwon S.-W."/>
        </authorList>
    </citation>
    <scope>NUCLEOTIDE SEQUENCE [LARGE SCALE GENOMIC DNA]</scope>
    <source>
        <strain evidence="3 4">H21R-40</strain>
    </source>
</reference>
<dbReference type="Pfam" id="PF13561">
    <property type="entry name" value="adh_short_C2"/>
    <property type="match status" value="1"/>
</dbReference>
<dbReference type="PANTHER" id="PTHR43639:SF1">
    <property type="entry name" value="SHORT-CHAIN DEHYDROGENASE_REDUCTASE FAMILY PROTEIN"/>
    <property type="match status" value="1"/>
</dbReference>